<evidence type="ECO:0000313" key="3">
    <source>
        <dbReference type="Proteomes" id="UP000229054"/>
    </source>
</evidence>
<protein>
    <recommendedName>
        <fullName evidence="1">BRCT domain-containing protein</fullName>
    </recommendedName>
</protein>
<evidence type="ECO:0000259" key="1">
    <source>
        <dbReference type="PROSITE" id="PS50172"/>
    </source>
</evidence>
<dbReference type="SMART" id="SM00292">
    <property type="entry name" value="BRCT"/>
    <property type="match status" value="1"/>
</dbReference>
<evidence type="ECO:0000313" key="2">
    <source>
        <dbReference type="EMBL" id="PIP22348.1"/>
    </source>
</evidence>
<gene>
    <name evidence="2" type="ORF">COX38_01125</name>
</gene>
<organism evidence="2 3">
    <name type="scientific">Candidatus Nealsonbacteria bacterium CG23_combo_of_CG06-09_8_20_14_all_39_25</name>
    <dbReference type="NCBI Taxonomy" id="1974723"/>
    <lineage>
        <taxon>Bacteria</taxon>
        <taxon>Candidatus Nealsoniibacteriota</taxon>
    </lineage>
</organism>
<feature type="domain" description="BRCT" evidence="1">
    <location>
        <begin position="27"/>
        <end position="104"/>
    </location>
</feature>
<dbReference type="SUPFAM" id="SSF52113">
    <property type="entry name" value="BRCT domain"/>
    <property type="match status" value="1"/>
</dbReference>
<reference evidence="2 3" key="1">
    <citation type="submission" date="2017-09" db="EMBL/GenBank/DDBJ databases">
        <title>Depth-based differentiation of microbial function through sediment-hosted aquifers and enrichment of novel symbionts in the deep terrestrial subsurface.</title>
        <authorList>
            <person name="Probst A.J."/>
            <person name="Ladd B."/>
            <person name="Jarett J.K."/>
            <person name="Geller-Mcgrath D.E."/>
            <person name="Sieber C.M."/>
            <person name="Emerson J.B."/>
            <person name="Anantharaman K."/>
            <person name="Thomas B.C."/>
            <person name="Malmstrom R."/>
            <person name="Stieglmeier M."/>
            <person name="Klingl A."/>
            <person name="Woyke T."/>
            <person name="Ryan C.M."/>
            <person name="Banfield J.F."/>
        </authorList>
    </citation>
    <scope>NUCLEOTIDE SEQUENCE [LARGE SCALE GENOMIC DNA]</scope>
    <source>
        <strain evidence="2">CG23_combo_of_CG06-09_8_20_14_all_39_25</strain>
    </source>
</reference>
<dbReference type="PROSITE" id="PS50172">
    <property type="entry name" value="BRCT"/>
    <property type="match status" value="1"/>
</dbReference>
<dbReference type="EMBL" id="PCRN01000046">
    <property type="protein sequence ID" value="PIP22348.1"/>
    <property type="molecule type" value="Genomic_DNA"/>
</dbReference>
<dbReference type="Pfam" id="PF00533">
    <property type="entry name" value="BRCT"/>
    <property type="match status" value="1"/>
</dbReference>
<dbReference type="Proteomes" id="UP000229054">
    <property type="component" value="Unassembled WGS sequence"/>
</dbReference>
<dbReference type="InterPro" id="IPR001357">
    <property type="entry name" value="BRCT_dom"/>
</dbReference>
<dbReference type="Gene3D" id="3.40.50.10190">
    <property type="entry name" value="BRCT domain"/>
    <property type="match status" value="1"/>
</dbReference>
<proteinExistence type="predicted"/>
<feature type="non-terminal residue" evidence="2">
    <location>
        <position position="1"/>
    </location>
</feature>
<sequence>KQNQKLIDDLFKAGVRVEKPAPRQTKGSSLGLKGQTFVLTGSLETMTRDRAKEKIRLFGGSVTESVSKQTDYLIVGENPGSKLEQAKKLGVKILKEKELLELLK</sequence>
<name>A0A2G9YSZ6_9BACT</name>
<comment type="caution">
    <text evidence="2">The sequence shown here is derived from an EMBL/GenBank/DDBJ whole genome shotgun (WGS) entry which is preliminary data.</text>
</comment>
<accession>A0A2G9YSZ6</accession>
<dbReference type="InterPro" id="IPR036420">
    <property type="entry name" value="BRCT_dom_sf"/>
</dbReference>
<dbReference type="CDD" id="cd17748">
    <property type="entry name" value="BRCT_DNA_ligase_like"/>
    <property type="match status" value="1"/>
</dbReference>
<dbReference type="AlphaFoldDB" id="A0A2G9YSZ6"/>